<comment type="caution">
    <text evidence="2">The sequence shown here is derived from an EMBL/GenBank/DDBJ whole genome shotgun (WGS) entry which is preliminary data.</text>
</comment>
<accession>A0AAD9H357</accession>
<dbReference type="PANTHER" id="PTHR13379">
    <property type="entry name" value="UNCHARACTERIZED DUF1308"/>
    <property type="match status" value="1"/>
</dbReference>
<dbReference type="AlphaFoldDB" id="A0AAD9H357"/>
<evidence type="ECO:0000256" key="1">
    <source>
        <dbReference type="SAM" id="MobiDB-lite"/>
    </source>
</evidence>
<dbReference type="Proteomes" id="UP001232148">
    <property type="component" value="Unassembled WGS sequence"/>
</dbReference>
<name>A0AAD9H357_9PEZI</name>
<gene>
    <name evidence="2" type="ORF">LX32DRAFT_647177</name>
</gene>
<evidence type="ECO:0000313" key="3">
    <source>
        <dbReference type="Proteomes" id="UP001232148"/>
    </source>
</evidence>
<evidence type="ECO:0008006" key="4">
    <source>
        <dbReference type="Google" id="ProtNLM"/>
    </source>
</evidence>
<dbReference type="EMBL" id="MU843195">
    <property type="protein sequence ID" value="KAK2020659.1"/>
    <property type="molecule type" value="Genomic_DNA"/>
</dbReference>
<protein>
    <recommendedName>
        <fullName evidence="4">DUF1308 domain-containing protein</fullName>
    </recommendedName>
</protein>
<sequence>MELDQDGGRTTLPSSEEVVESQDLTKTADDLIRRSATLCNELEHLRHAVEAQAVKVNNHWHAYIPGFSTFWQANINQHNRAQSLLQRCQEPTEPGSEAEGPLSRDLRLLEGEISSYENHWLAIKKCRSVTWFRFAVPYSKQGVQSSVFVSAIVENGHEWMRVLSTTEKALLVQMAEADFPWDDPDDEDDDVELAEVLEDEETQIEVLKCVKQLLSAARDIHGGYRHRIRIVLPNIHRGRVPAIDRFLKGVANLGDEAISLDLECAEESQTPPPPLKTAISNLLSPGDNTNAPSLTPVLNIDTSILVALTTDISHNHSSKRKWRPKILEDVTDEAEHGPRLPKSLYPVLRGRTLVCTREAAETCLRMVYDASTESEVARVEILLGQETPRGKQDDKMAFLERVLRQDGWPLEEKDAESTEGRRRRLVSELQELSCHKVPDDLQLPIRIMEDFRRKHVEGEVLKGTLPKVVLAVEPTLNETNCSSFLFGWKTGHTTITCNRHAVRRLSNLVKKMRWSRDAETAPIIALEWARGLAKIPFPGEVLVDAPPRSELRRDEEIPNRS</sequence>
<dbReference type="PANTHER" id="PTHR13379:SF0">
    <property type="entry name" value="UPF0415 PROTEIN C7ORF25"/>
    <property type="match status" value="1"/>
</dbReference>
<proteinExistence type="predicted"/>
<evidence type="ECO:0000313" key="2">
    <source>
        <dbReference type="EMBL" id="KAK2020659.1"/>
    </source>
</evidence>
<keyword evidence="3" id="KW-1185">Reference proteome</keyword>
<organism evidence="2 3">
    <name type="scientific">Colletotrichum zoysiae</name>
    <dbReference type="NCBI Taxonomy" id="1216348"/>
    <lineage>
        <taxon>Eukaryota</taxon>
        <taxon>Fungi</taxon>
        <taxon>Dikarya</taxon>
        <taxon>Ascomycota</taxon>
        <taxon>Pezizomycotina</taxon>
        <taxon>Sordariomycetes</taxon>
        <taxon>Hypocreomycetidae</taxon>
        <taxon>Glomerellales</taxon>
        <taxon>Glomerellaceae</taxon>
        <taxon>Colletotrichum</taxon>
        <taxon>Colletotrichum graminicola species complex</taxon>
    </lineage>
</organism>
<reference evidence="2" key="1">
    <citation type="submission" date="2021-06" db="EMBL/GenBank/DDBJ databases">
        <title>Comparative genomics, transcriptomics and evolutionary studies reveal genomic signatures of adaptation to plant cell wall in hemibiotrophic fungi.</title>
        <authorList>
            <consortium name="DOE Joint Genome Institute"/>
            <person name="Baroncelli R."/>
            <person name="Diaz J.F."/>
            <person name="Benocci T."/>
            <person name="Peng M."/>
            <person name="Battaglia E."/>
            <person name="Haridas S."/>
            <person name="Andreopoulos W."/>
            <person name="Labutti K."/>
            <person name="Pangilinan J."/>
            <person name="Floch G.L."/>
            <person name="Makela M.R."/>
            <person name="Henrissat B."/>
            <person name="Grigoriev I.V."/>
            <person name="Crouch J.A."/>
            <person name="De Vries R.P."/>
            <person name="Sukno S.A."/>
            <person name="Thon M.R."/>
        </authorList>
    </citation>
    <scope>NUCLEOTIDE SEQUENCE</scope>
    <source>
        <strain evidence="2">MAFF235873</strain>
    </source>
</reference>
<feature type="region of interest" description="Disordered" evidence="1">
    <location>
        <begin position="1"/>
        <end position="23"/>
    </location>
</feature>